<evidence type="ECO:0000313" key="1">
    <source>
        <dbReference type="EMBL" id="EGO25633.1"/>
    </source>
</evidence>
<dbReference type="Proteomes" id="UP000008064">
    <property type="component" value="Unassembled WGS sequence"/>
</dbReference>
<reference evidence="1" key="1">
    <citation type="submission" date="2011-04" db="EMBL/GenBank/DDBJ databases">
        <title>Evolution of plant cell wall degrading machinery underlies the functional diversity of forest fungi.</title>
        <authorList>
            <consortium name="US DOE Joint Genome Institute (JGI-PGF)"/>
            <person name="Eastwood D.C."/>
            <person name="Floudas D."/>
            <person name="Binder M."/>
            <person name="Majcherczyk A."/>
            <person name="Schneider P."/>
            <person name="Aerts A."/>
            <person name="Asiegbu F.O."/>
            <person name="Baker S.E."/>
            <person name="Barry K."/>
            <person name="Bendiksby M."/>
            <person name="Blumentritt M."/>
            <person name="Coutinho P.M."/>
            <person name="Cullen D."/>
            <person name="Cullen D."/>
            <person name="Gathman A."/>
            <person name="Goodell B."/>
            <person name="Henrissat B."/>
            <person name="Ihrmark K."/>
            <person name="Kauserud H."/>
            <person name="Kohler A."/>
            <person name="LaButti K."/>
            <person name="Lapidus A."/>
            <person name="Lavin J.L."/>
            <person name="Lee Y.-H."/>
            <person name="Lindquist E."/>
            <person name="Lilly W."/>
            <person name="Lucas S."/>
            <person name="Morin E."/>
            <person name="Murat C."/>
            <person name="Oguiza J.A."/>
            <person name="Park J."/>
            <person name="Pisabarro A.G."/>
            <person name="Riley R."/>
            <person name="Rosling A."/>
            <person name="Salamov A."/>
            <person name="Schmidt O."/>
            <person name="Schmutz J."/>
            <person name="Skrede I."/>
            <person name="Stenlid J."/>
            <person name="Wiebenga A."/>
            <person name="Xie X."/>
            <person name="Kues U."/>
            <person name="Hibbett D.S."/>
            <person name="Hoffmeister D."/>
            <person name="Hogberg N."/>
            <person name="Martin F."/>
            <person name="Grigoriev I.V."/>
            <person name="Watkinson S.C."/>
        </authorList>
    </citation>
    <scope>NUCLEOTIDE SEQUENCE</scope>
    <source>
        <strain evidence="1">S7.9</strain>
    </source>
</reference>
<dbReference type="GeneID" id="18819003"/>
<protein>
    <submittedName>
        <fullName evidence="1">Uncharacterized protein</fullName>
    </submittedName>
</protein>
<dbReference type="OrthoDB" id="676979at2759"/>
<feature type="non-terminal residue" evidence="1">
    <location>
        <position position="207"/>
    </location>
</feature>
<accession>F8NTG1</accession>
<gene>
    <name evidence="1" type="ORF">SERLADRAFT_466086</name>
</gene>
<dbReference type="KEGG" id="sla:SERLADRAFT_466086"/>
<dbReference type="HOGENOM" id="CLU_1329160_0_0_1"/>
<sequence length="207" mass="23114">MEPEPGDVYIRRVSTFIRNNEKGLAEAGFVRRRRPQRRHTDTVATSVFNPVGWFYVDSRTQPPAPPPKPKPVVFIIDTHRLFYILMRLEAIGMAIGTLDVKVDHPSRPMTFTKVSSDPDKSETLSLASFRSSLTAVSGLSLGGGWWGRPEPQSIDAELRFIFSSFTKIPAILIKSPGSKMIAELSKEPPNENALPMDAFKNIQSLEC</sequence>
<dbReference type="RefSeq" id="XP_007317755.1">
    <property type="nucleotide sequence ID" value="XM_007317693.1"/>
</dbReference>
<organism>
    <name type="scientific">Serpula lacrymans var. lacrymans (strain S7.9)</name>
    <name type="common">Dry rot fungus</name>
    <dbReference type="NCBI Taxonomy" id="578457"/>
    <lineage>
        <taxon>Eukaryota</taxon>
        <taxon>Fungi</taxon>
        <taxon>Dikarya</taxon>
        <taxon>Basidiomycota</taxon>
        <taxon>Agaricomycotina</taxon>
        <taxon>Agaricomycetes</taxon>
        <taxon>Agaricomycetidae</taxon>
        <taxon>Boletales</taxon>
        <taxon>Coniophorineae</taxon>
        <taxon>Serpulaceae</taxon>
        <taxon>Serpula</taxon>
    </lineage>
</organism>
<dbReference type="AlphaFoldDB" id="F8NTG1"/>
<proteinExistence type="predicted"/>
<dbReference type="EMBL" id="GL945433">
    <property type="protein sequence ID" value="EGO25633.1"/>
    <property type="molecule type" value="Genomic_DNA"/>
</dbReference>
<name>F8NTG1_SERL9</name>